<evidence type="ECO:0000313" key="4">
    <source>
        <dbReference type="EMBL" id="GAA2093326.1"/>
    </source>
</evidence>
<feature type="compositionally biased region" description="Gly residues" evidence="1">
    <location>
        <begin position="11"/>
        <end position="21"/>
    </location>
</feature>
<dbReference type="EMBL" id="BAAAPZ010000004">
    <property type="protein sequence ID" value="GAA2093326.1"/>
    <property type="molecule type" value="Genomic_DNA"/>
</dbReference>
<keyword evidence="2" id="KW-0472">Membrane</keyword>
<feature type="region of interest" description="Disordered" evidence="1">
    <location>
        <begin position="1"/>
        <end position="27"/>
    </location>
</feature>
<name>A0ABP5I4T7_9MICO</name>
<dbReference type="RefSeq" id="WP_344336117.1">
    <property type="nucleotide sequence ID" value="NZ_BAAAPZ010000004.1"/>
</dbReference>
<gene>
    <name evidence="4" type="primary">tctB_1</name>
    <name evidence="4" type="ORF">GCM10009823_11560</name>
</gene>
<reference evidence="5" key="1">
    <citation type="journal article" date="2019" name="Int. J. Syst. Evol. Microbiol.">
        <title>The Global Catalogue of Microorganisms (GCM) 10K type strain sequencing project: providing services to taxonomists for standard genome sequencing and annotation.</title>
        <authorList>
            <consortium name="The Broad Institute Genomics Platform"/>
            <consortium name="The Broad Institute Genome Sequencing Center for Infectious Disease"/>
            <person name="Wu L."/>
            <person name="Ma J."/>
        </authorList>
    </citation>
    <scope>NUCLEOTIDE SEQUENCE [LARGE SCALE GENOMIC DNA]</scope>
    <source>
        <strain evidence="5">JCM 15900</strain>
    </source>
</reference>
<organism evidence="4 5">
    <name type="scientific">Brevibacterium salitolerans</name>
    <dbReference type="NCBI Taxonomy" id="1403566"/>
    <lineage>
        <taxon>Bacteria</taxon>
        <taxon>Bacillati</taxon>
        <taxon>Actinomycetota</taxon>
        <taxon>Actinomycetes</taxon>
        <taxon>Micrococcales</taxon>
        <taxon>Brevibacteriaceae</taxon>
        <taxon>Brevibacterium</taxon>
    </lineage>
</organism>
<keyword evidence="2" id="KW-0812">Transmembrane</keyword>
<dbReference type="Pfam" id="PF07331">
    <property type="entry name" value="TctB"/>
    <property type="match status" value="1"/>
</dbReference>
<feature type="compositionally biased region" description="Low complexity" evidence="1">
    <location>
        <begin position="1"/>
        <end position="10"/>
    </location>
</feature>
<sequence length="216" mass="22756">MNTSSNPTGASGAGNGPGAGSAGPVISAHTPDQAAEIAVHGTEQVRERGWWTGRAGLLFPLILAALATYMLVGQLTMKVAEDADKPGPQFMPGLIITALYIIAVLIAVDIIRRPQLPEMAALTDPEEVGRVHSWYSDWPRLAWAVGGCLAFAVLLVPVGWILAAALLFWCIARSMGSTRVLFDISMALLFSSAVYLIFGVLLAVDLPSGLIFGGGR</sequence>
<keyword evidence="2" id="KW-1133">Transmembrane helix</keyword>
<evidence type="ECO:0000313" key="5">
    <source>
        <dbReference type="Proteomes" id="UP001500984"/>
    </source>
</evidence>
<evidence type="ECO:0000259" key="3">
    <source>
        <dbReference type="Pfam" id="PF07331"/>
    </source>
</evidence>
<protein>
    <submittedName>
        <fullName evidence="4">Tripartite tricarboxylate transporter TctB</fullName>
    </submittedName>
</protein>
<evidence type="ECO:0000256" key="2">
    <source>
        <dbReference type="SAM" id="Phobius"/>
    </source>
</evidence>
<accession>A0ABP5I4T7</accession>
<feature type="transmembrane region" description="Helical" evidence="2">
    <location>
        <begin position="141"/>
        <end position="168"/>
    </location>
</feature>
<feature type="transmembrane region" description="Helical" evidence="2">
    <location>
        <begin position="180"/>
        <end position="204"/>
    </location>
</feature>
<proteinExistence type="predicted"/>
<evidence type="ECO:0000256" key="1">
    <source>
        <dbReference type="SAM" id="MobiDB-lite"/>
    </source>
</evidence>
<feature type="transmembrane region" description="Helical" evidence="2">
    <location>
        <begin position="55"/>
        <end position="72"/>
    </location>
</feature>
<keyword evidence="5" id="KW-1185">Reference proteome</keyword>
<feature type="transmembrane region" description="Helical" evidence="2">
    <location>
        <begin position="93"/>
        <end position="111"/>
    </location>
</feature>
<dbReference type="InterPro" id="IPR009936">
    <property type="entry name" value="DUF1468"/>
</dbReference>
<dbReference type="Proteomes" id="UP001500984">
    <property type="component" value="Unassembled WGS sequence"/>
</dbReference>
<comment type="caution">
    <text evidence="4">The sequence shown here is derived from an EMBL/GenBank/DDBJ whole genome shotgun (WGS) entry which is preliminary data.</text>
</comment>
<feature type="domain" description="DUF1468" evidence="3">
    <location>
        <begin position="58"/>
        <end position="207"/>
    </location>
</feature>